<dbReference type="EMBL" id="JBBPBM010000019">
    <property type="protein sequence ID" value="KAK8554252.1"/>
    <property type="molecule type" value="Genomic_DNA"/>
</dbReference>
<feature type="compositionally biased region" description="Polar residues" evidence="1">
    <location>
        <begin position="28"/>
        <end position="41"/>
    </location>
</feature>
<organism evidence="2 4">
    <name type="scientific">Hibiscus sabdariffa</name>
    <name type="common">roselle</name>
    <dbReference type="NCBI Taxonomy" id="183260"/>
    <lineage>
        <taxon>Eukaryota</taxon>
        <taxon>Viridiplantae</taxon>
        <taxon>Streptophyta</taxon>
        <taxon>Embryophyta</taxon>
        <taxon>Tracheophyta</taxon>
        <taxon>Spermatophyta</taxon>
        <taxon>Magnoliopsida</taxon>
        <taxon>eudicotyledons</taxon>
        <taxon>Gunneridae</taxon>
        <taxon>Pentapetalae</taxon>
        <taxon>rosids</taxon>
        <taxon>malvids</taxon>
        <taxon>Malvales</taxon>
        <taxon>Malvaceae</taxon>
        <taxon>Malvoideae</taxon>
        <taxon>Hibiscus</taxon>
    </lineage>
</organism>
<gene>
    <name evidence="2" type="ORF">V6N12_031215</name>
    <name evidence="3" type="ORF">V6N12_031218</name>
</gene>
<comment type="caution">
    <text evidence="2">The sequence shown here is derived from an EMBL/GenBank/DDBJ whole genome shotgun (WGS) entry which is preliminary data.</text>
</comment>
<evidence type="ECO:0000313" key="4">
    <source>
        <dbReference type="Proteomes" id="UP001472677"/>
    </source>
</evidence>
<evidence type="ECO:0000313" key="3">
    <source>
        <dbReference type="EMBL" id="KAK8554252.1"/>
    </source>
</evidence>
<sequence>MPITPYQYTYMTRNLGSPIRIGTATVSVSHDSRTGTLTTPYRTGGSDDDSKGDYDGGKGGDQLNFKENKFYGLGVTNWIFLN</sequence>
<evidence type="ECO:0000256" key="1">
    <source>
        <dbReference type="SAM" id="MobiDB-lite"/>
    </source>
</evidence>
<protein>
    <submittedName>
        <fullName evidence="2">Uncharacterized protein</fullName>
    </submittedName>
</protein>
<dbReference type="Proteomes" id="UP001472677">
    <property type="component" value="Unassembled WGS sequence"/>
</dbReference>
<dbReference type="EMBL" id="JBBPBM010000019">
    <property type="protein sequence ID" value="KAK8554248.1"/>
    <property type="molecule type" value="Genomic_DNA"/>
</dbReference>
<feature type="region of interest" description="Disordered" evidence="1">
    <location>
        <begin position="28"/>
        <end position="60"/>
    </location>
</feature>
<reference evidence="2 4" key="1">
    <citation type="journal article" date="2024" name="G3 (Bethesda)">
        <title>Genome assembly of Hibiscus sabdariffa L. provides insights into metabolisms of medicinal natural products.</title>
        <authorList>
            <person name="Kim T."/>
        </authorList>
    </citation>
    <scope>NUCLEOTIDE SEQUENCE [LARGE SCALE GENOMIC DNA]</scope>
    <source>
        <strain evidence="2">TK-2024</strain>
        <tissue evidence="2">Old leaves</tissue>
    </source>
</reference>
<feature type="compositionally biased region" description="Basic and acidic residues" evidence="1">
    <location>
        <begin position="48"/>
        <end position="60"/>
    </location>
</feature>
<accession>A0ABR2E8D6</accession>
<keyword evidence="4" id="KW-1185">Reference proteome</keyword>
<name>A0ABR2E8D6_9ROSI</name>
<proteinExistence type="predicted"/>
<evidence type="ECO:0000313" key="2">
    <source>
        <dbReference type="EMBL" id="KAK8554248.1"/>
    </source>
</evidence>